<keyword evidence="2" id="KW-1185">Reference proteome</keyword>
<name>A0ACB9I4Y4_9ASTR</name>
<organism evidence="1 2">
    <name type="scientific">Smallanthus sonchifolius</name>
    <dbReference type="NCBI Taxonomy" id="185202"/>
    <lineage>
        <taxon>Eukaryota</taxon>
        <taxon>Viridiplantae</taxon>
        <taxon>Streptophyta</taxon>
        <taxon>Embryophyta</taxon>
        <taxon>Tracheophyta</taxon>
        <taxon>Spermatophyta</taxon>
        <taxon>Magnoliopsida</taxon>
        <taxon>eudicotyledons</taxon>
        <taxon>Gunneridae</taxon>
        <taxon>Pentapetalae</taxon>
        <taxon>asterids</taxon>
        <taxon>campanulids</taxon>
        <taxon>Asterales</taxon>
        <taxon>Asteraceae</taxon>
        <taxon>Asteroideae</taxon>
        <taxon>Heliantheae alliance</taxon>
        <taxon>Millerieae</taxon>
        <taxon>Smallanthus</taxon>
    </lineage>
</organism>
<protein>
    <submittedName>
        <fullName evidence="1">Uncharacterized protein</fullName>
    </submittedName>
</protein>
<dbReference type="Proteomes" id="UP001056120">
    <property type="component" value="Linkage Group LG10"/>
</dbReference>
<gene>
    <name evidence="1" type="ORF">L1987_30879</name>
</gene>
<evidence type="ECO:0000313" key="2">
    <source>
        <dbReference type="Proteomes" id="UP001056120"/>
    </source>
</evidence>
<proteinExistence type="predicted"/>
<reference evidence="1 2" key="2">
    <citation type="journal article" date="2022" name="Mol. Ecol. Resour.">
        <title>The genomes of chicory, endive, great burdock and yacon provide insights into Asteraceae paleo-polyploidization history and plant inulin production.</title>
        <authorList>
            <person name="Fan W."/>
            <person name="Wang S."/>
            <person name="Wang H."/>
            <person name="Wang A."/>
            <person name="Jiang F."/>
            <person name="Liu H."/>
            <person name="Zhao H."/>
            <person name="Xu D."/>
            <person name="Zhang Y."/>
        </authorList>
    </citation>
    <scope>NUCLEOTIDE SEQUENCE [LARGE SCALE GENOMIC DNA]</scope>
    <source>
        <strain evidence="2">cv. Yunnan</strain>
        <tissue evidence="1">Leaves</tissue>
    </source>
</reference>
<accession>A0ACB9I4Y4</accession>
<evidence type="ECO:0000313" key="1">
    <source>
        <dbReference type="EMBL" id="KAI3802738.1"/>
    </source>
</evidence>
<reference evidence="2" key="1">
    <citation type="journal article" date="2022" name="Mol. Ecol. Resour.">
        <title>The genomes of chicory, endive, great burdock and yacon provide insights into Asteraceae palaeo-polyploidization history and plant inulin production.</title>
        <authorList>
            <person name="Fan W."/>
            <person name="Wang S."/>
            <person name="Wang H."/>
            <person name="Wang A."/>
            <person name="Jiang F."/>
            <person name="Liu H."/>
            <person name="Zhao H."/>
            <person name="Xu D."/>
            <person name="Zhang Y."/>
        </authorList>
    </citation>
    <scope>NUCLEOTIDE SEQUENCE [LARGE SCALE GENOMIC DNA]</scope>
    <source>
        <strain evidence="2">cv. Yunnan</strain>
    </source>
</reference>
<dbReference type="EMBL" id="CM042027">
    <property type="protein sequence ID" value="KAI3802738.1"/>
    <property type="molecule type" value="Genomic_DNA"/>
</dbReference>
<comment type="caution">
    <text evidence="1">The sequence shown here is derived from an EMBL/GenBank/DDBJ whole genome shotgun (WGS) entry which is preliminary data.</text>
</comment>
<sequence length="97" mass="10857">MPIFYGVDPSEVRNQKRKFGEAFAKQKAKSVTKAELWRKALVDASNIAGWEPKHVANGNESKVIEEIVDTILDRLCPLSSNVDEDLVGMTTRVLDLK</sequence>